<dbReference type="EMBL" id="KI630319">
    <property type="protein sequence ID" value="EYU42003.1"/>
    <property type="molecule type" value="Genomic_DNA"/>
</dbReference>
<organism evidence="2 3">
    <name type="scientific">Erythranthe guttata</name>
    <name type="common">Yellow monkey flower</name>
    <name type="synonym">Mimulus guttatus</name>
    <dbReference type="NCBI Taxonomy" id="4155"/>
    <lineage>
        <taxon>Eukaryota</taxon>
        <taxon>Viridiplantae</taxon>
        <taxon>Streptophyta</taxon>
        <taxon>Embryophyta</taxon>
        <taxon>Tracheophyta</taxon>
        <taxon>Spermatophyta</taxon>
        <taxon>Magnoliopsida</taxon>
        <taxon>eudicotyledons</taxon>
        <taxon>Gunneridae</taxon>
        <taxon>Pentapetalae</taxon>
        <taxon>asterids</taxon>
        <taxon>lamiids</taxon>
        <taxon>Lamiales</taxon>
        <taxon>Phrymaceae</taxon>
        <taxon>Erythranthe</taxon>
    </lineage>
</organism>
<keyword evidence="3" id="KW-1185">Reference proteome</keyword>
<gene>
    <name evidence="2" type="ORF">MIMGU_mgv1a015326mg</name>
</gene>
<dbReference type="PANTHER" id="PTHR34945:SF4">
    <property type="entry name" value="2-OXOGLUTARATE (2OG) AND FE(II)-DEPENDENT OXYGENASE SUPERFAMILY PROTEIN"/>
    <property type="match status" value="1"/>
</dbReference>
<proteinExistence type="predicted"/>
<feature type="compositionally biased region" description="Basic residues" evidence="1">
    <location>
        <begin position="1"/>
        <end position="11"/>
    </location>
</feature>
<feature type="region of interest" description="Disordered" evidence="1">
    <location>
        <begin position="1"/>
        <end position="34"/>
    </location>
</feature>
<dbReference type="AlphaFoldDB" id="A0A022RQH5"/>
<evidence type="ECO:0000313" key="2">
    <source>
        <dbReference type="EMBL" id="EYU42003.1"/>
    </source>
</evidence>
<evidence type="ECO:0000313" key="3">
    <source>
        <dbReference type="Proteomes" id="UP000030748"/>
    </source>
</evidence>
<accession>A0A022RQH5</accession>
<reference evidence="2 3" key="1">
    <citation type="journal article" date="2013" name="Proc. Natl. Acad. Sci. U.S.A.">
        <title>Fine-scale variation in meiotic recombination in Mimulus inferred from population shotgun sequencing.</title>
        <authorList>
            <person name="Hellsten U."/>
            <person name="Wright K.M."/>
            <person name="Jenkins J."/>
            <person name="Shu S."/>
            <person name="Yuan Y."/>
            <person name="Wessler S.R."/>
            <person name="Schmutz J."/>
            <person name="Willis J.H."/>
            <person name="Rokhsar D.S."/>
        </authorList>
    </citation>
    <scope>NUCLEOTIDE SEQUENCE [LARGE SCALE GENOMIC DNA]</scope>
    <source>
        <strain evidence="3">cv. DUN x IM62</strain>
    </source>
</reference>
<dbReference type="Proteomes" id="UP000030748">
    <property type="component" value="Unassembled WGS sequence"/>
</dbReference>
<dbReference type="STRING" id="4155.A0A022RQH5"/>
<name>A0A022RQH5_ERYGU</name>
<evidence type="ECO:0008006" key="4">
    <source>
        <dbReference type="Google" id="ProtNLM"/>
    </source>
</evidence>
<dbReference type="eggNOG" id="ENOG502RRSW">
    <property type="taxonomic scope" value="Eukaryota"/>
</dbReference>
<sequence>MERNKFNRKSRLIYTSSPAAPPPSPIPTARGSRSAADPLLSDYIDKSAQIPALELPQHVNKFKPEEINYESLVFRERDSLRRLLKSAREFGVFRISNHGIATEELRFALANSERIFGITVECCTSYGDHEKIVWHGDDRRIMEEAAAAAIGVRNYHIFWSD</sequence>
<protein>
    <recommendedName>
        <fullName evidence="4">Non-haem dioxygenase N-terminal domain-containing protein</fullName>
    </recommendedName>
</protein>
<dbReference type="PANTHER" id="PTHR34945">
    <property type="entry name" value="2-OXOGLUTARATE (2OG) AND FE(II)-DEPENDENT OXYGENASE SUPERFAMILY PROTEIN"/>
    <property type="match status" value="1"/>
</dbReference>
<evidence type="ECO:0000256" key="1">
    <source>
        <dbReference type="SAM" id="MobiDB-lite"/>
    </source>
</evidence>